<dbReference type="InterPro" id="IPR043128">
    <property type="entry name" value="Rev_trsase/Diguanyl_cyclase"/>
</dbReference>
<evidence type="ECO:0000313" key="3">
    <source>
        <dbReference type="EMBL" id="MFC5450861.1"/>
    </source>
</evidence>
<organism evidence="3 4">
    <name type="scientific">Paenibacillus aestuarii</name>
    <dbReference type="NCBI Taxonomy" id="516965"/>
    <lineage>
        <taxon>Bacteria</taxon>
        <taxon>Bacillati</taxon>
        <taxon>Bacillota</taxon>
        <taxon>Bacilli</taxon>
        <taxon>Bacillales</taxon>
        <taxon>Paenibacillaceae</taxon>
        <taxon>Paenibacillus</taxon>
    </lineage>
</organism>
<feature type="transmembrane region" description="Helical" evidence="1">
    <location>
        <begin position="99"/>
        <end position="119"/>
    </location>
</feature>
<keyword evidence="4" id="KW-1185">Reference proteome</keyword>
<dbReference type="PANTHER" id="PTHR45138">
    <property type="entry name" value="REGULATORY COMPONENTS OF SENSORY TRANSDUCTION SYSTEM"/>
    <property type="match status" value="1"/>
</dbReference>
<proteinExistence type="predicted"/>
<gene>
    <name evidence="3" type="ORF">ACFPOG_21635</name>
</gene>
<dbReference type="SMART" id="SM00267">
    <property type="entry name" value="GGDEF"/>
    <property type="match status" value="1"/>
</dbReference>
<protein>
    <submittedName>
        <fullName evidence="3">GGDEF domain-containing protein</fullName>
    </submittedName>
</protein>
<keyword evidence="1" id="KW-1133">Transmembrane helix</keyword>
<keyword evidence="1" id="KW-0812">Transmembrane</keyword>
<comment type="caution">
    <text evidence="3">The sequence shown here is derived from an EMBL/GenBank/DDBJ whole genome shotgun (WGS) entry which is preliminary data.</text>
</comment>
<dbReference type="NCBIfam" id="TIGR00254">
    <property type="entry name" value="GGDEF"/>
    <property type="match status" value="1"/>
</dbReference>
<evidence type="ECO:0000256" key="1">
    <source>
        <dbReference type="SAM" id="Phobius"/>
    </source>
</evidence>
<dbReference type="SUPFAM" id="SSF55073">
    <property type="entry name" value="Nucleotide cyclase"/>
    <property type="match status" value="1"/>
</dbReference>
<evidence type="ECO:0000313" key="4">
    <source>
        <dbReference type="Proteomes" id="UP001596044"/>
    </source>
</evidence>
<dbReference type="InterPro" id="IPR029787">
    <property type="entry name" value="Nucleotide_cyclase"/>
</dbReference>
<dbReference type="Pfam" id="PF00990">
    <property type="entry name" value="GGDEF"/>
    <property type="match status" value="1"/>
</dbReference>
<dbReference type="PANTHER" id="PTHR45138:SF9">
    <property type="entry name" value="DIGUANYLATE CYCLASE DGCM-RELATED"/>
    <property type="match status" value="1"/>
</dbReference>
<accession>A0ABW0KDR3</accession>
<keyword evidence="1" id="KW-0472">Membrane</keyword>
<sequence length="384" mass="43101">MNIQLDMITMFVALVVGHLFTAVLIFAYWRGQVKDKSLSTFFSAKCVQATTWFLLVVSHDVPDKLTLSLSNSFLIIGVCLEIAAVLMLHHAWSGMAKTLVLTFTACNLIVYQLLLFLFNDENLRIIYASIALSATLMIPVYLLIRDGSASMLRRIMGYFYLFVITTLLGRALLTLFSGQSMSFYNNGGFQTLSFLALYLVMISGNTGFALLMKERSDQELRRLANFDDLTGTLNRRTFAAEAQRLLGVYARKKQPVTLMLFDIDHFKTINDTYGHLVGDQALQYLAQQIRRCLLAEDLFARFGGDEFAILLPGRDAAKAAAKAEEIRQSTHNAILAGIPQPFTISLGVLTVIPQPTTQLEALYRDCDEALYRSKRNGRNNVYHV</sequence>
<dbReference type="PROSITE" id="PS50887">
    <property type="entry name" value="GGDEF"/>
    <property type="match status" value="1"/>
</dbReference>
<dbReference type="InterPro" id="IPR050469">
    <property type="entry name" value="Diguanylate_Cyclase"/>
</dbReference>
<feature type="domain" description="GGDEF" evidence="2">
    <location>
        <begin position="254"/>
        <end position="384"/>
    </location>
</feature>
<feature type="transmembrane region" description="Helical" evidence="1">
    <location>
        <begin position="125"/>
        <end position="144"/>
    </location>
</feature>
<dbReference type="RefSeq" id="WP_270878861.1">
    <property type="nucleotide sequence ID" value="NZ_JAQFVF010000022.1"/>
</dbReference>
<feature type="transmembrane region" description="Helical" evidence="1">
    <location>
        <begin position="72"/>
        <end position="92"/>
    </location>
</feature>
<reference evidence="4" key="1">
    <citation type="journal article" date="2019" name="Int. J. Syst. Evol. Microbiol.">
        <title>The Global Catalogue of Microorganisms (GCM) 10K type strain sequencing project: providing services to taxonomists for standard genome sequencing and annotation.</title>
        <authorList>
            <consortium name="The Broad Institute Genomics Platform"/>
            <consortium name="The Broad Institute Genome Sequencing Center for Infectious Disease"/>
            <person name="Wu L."/>
            <person name="Ma J."/>
        </authorList>
    </citation>
    <scope>NUCLEOTIDE SEQUENCE [LARGE SCALE GENOMIC DNA]</scope>
    <source>
        <strain evidence="4">KACC 11904</strain>
    </source>
</reference>
<dbReference type="Proteomes" id="UP001596044">
    <property type="component" value="Unassembled WGS sequence"/>
</dbReference>
<dbReference type="CDD" id="cd01949">
    <property type="entry name" value="GGDEF"/>
    <property type="match status" value="1"/>
</dbReference>
<dbReference type="Gene3D" id="3.30.70.270">
    <property type="match status" value="1"/>
</dbReference>
<evidence type="ECO:0000259" key="2">
    <source>
        <dbReference type="PROSITE" id="PS50887"/>
    </source>
</evidence>
<dbReference type="EMBL" id="JBHSMJ010000029">
    <property type="protein sequence ID" value="MFC5450861.1"/>
    <property type="molecule type" value="Genomic_DNA"/>
</dbReference>
<feature type="transmembrane region" description="Helical" evidence="1">
    <location>
        <begin position="188"/>
        <end position="212"/>
    </location>
</feature>
<dbReference type="InterPro" id="IPR000160">
    <property type="entry name" value="GGDEF_dom"/>
</dbReference>
<name>A0ABW0KDR3_9BACL</name>
<feature type="transmembrane region" description="Helical" evidence="1">
    <location>
        <begin position="156"/>
        <end position="176"/>
    </location>
</feature>
<feature type="transmembrane region" description="Helical" evidence="1">
    <location>
        <begin position="7"/>
        <end position="29"/>
    </location>
</feature>